<evidence type="ECO:0000256" key="1">
    <source>
        <dbReference type="SAM" id="MobiDB-lite"/>
    </source>
</evidence>
<accession>A0AAV0ETW8</accession>
<reference evidence="2" key="1">
    <citation type="submission" date="2022-07" db="EMBL/GenBank/DDBJ databases">
        <authorList>
            <person name="Macas J."/>
            <person name="Novak P."/>
            <person name="Neumann P."/>
        </authorList>
    </citation>
    <scope>NUCLEOTIDE SEQUENCE</scope>
</reference>
<evidence type="ECO:0000313" key="2">
    <source>
        <dbReference type="EMBL" id="CAH9126677.1"/>
    </source>
</evidence>
<feature type="region of interest" description="Disordered" evidence="1">
    <location>
        <begin position="62"/>
        <end position="97"/>
    </location>
</feature>
<dbReference type="AlphaFoldDB" id="A0AAV0ETW8"/>
<feature type="non-terminal residue" evidence="2">
    <location>
        <position position="97"/>
    </location>
</feature>
<protein>
    <submittedName>
        <fullName evidence="2">Uncharacterized protein</fullName>
    </submittedName>
</protein>
<organism evidence="2 3">
    <name type="scientific">Cuscuta epithymum</name>
    <dbReference type="NCBI Taxonomy" id="186058"/>
    <lineage>
        <taxon>Eukaryota</taxon>
        <taxon>Viridiplantae</taxon>
        <taxon>Streptophyta</taxon>
        <taxon>Embryophyta</taxon>
        <taxon>Tracheophyta</taxon>
        <taxon>Spermatophyta</taxon>
        <taxon>Magnoliopsida</taxon>
        <taxon>eudicotyledons</taxon>
        <taxon>Gunneridae</taxon>
        <taxon>Pentapetalae</taxon>
        <taxon>asterids</taxon>
        <taxon>lamiids</taxon>
        <taxon>Solanales</taxon>
        <taxon>Convolvulaceae</taxon>
        <taxon>Cuscuteae</taxon>
        <taxon>Cuscuta</taxon>
        <taxon>Cuscuta subgen. Cuscuta</taxon>
    </lineage>
</organism>
<sequence>MAHPPPPPLGMTPLIGVTLEDLAPGVEVTMAGMAEIHTWVTGALEAVLEAATMAAKVGNRDNAWAEKGGDSSWNSFDLLGETGEEEKEEEEKKKKRR</sequence>
<gene>
    <name evidence="2" type="ORF">CEPIT_LOCUS27721</name>
</gene>
<keyword evidence="3" id="KW-1185">Reference proteome</keyword>
<comment type="caution">
    <text evidence="2">The sequence shown here is derived from an EMBL/GenBank/DDBJ whole genome shotgun (WGS) entry which is preliminary data.</text>
</comment>
<name>A0AAV0ETW8_9ASTE</name>
<dbReference type="EMBL" id="CAMAPF010000943">
    <property type="protein sequence ID" value="CAH9126677.1"/>
    <property type="molecule type" value="Genomic_DNA"/>
</dbReference>
<proteinExistence type="predicted"/>
<dbReference type="Proteomes" id="UP001152523">
    <property type="component" value="Unassembled WGS sequence"/>
</dbReference>
<evidence type="ECO:0000313" key="3">
    <source>
        <dbReference type="Proteomes" id="UP001152523"/>
    </source>
</evidence>